<feature type="region of interest" description="Disordered" evidence="1">
    <location>
        <begin position="1"/>
        <end position="30"/>
    </location>
</feature>
<feature type="compositionally biased region" description="Basic residues" evidence="1">
    <location>
        <begin position="1"/>
        <end position="11"/>
    </location>
</feature>
<feature type="region of interest" description="Disordered" evidence="1">
    <location>
        <begin position="72"/>
        <end position="94"/>
    </location>
</feature>
<evidence type="ECO:0000313" key="2">
    <source>
        <dbReference type="EMBL" id="KZV52805.1"/>
    </source>
</evidence>
<dbReference type="EMBL" id="KQ990654">
    <property type="protein sequence ID" value="KZV52805.1"/>
    <property type="molecule type" value="Genomic_DNA"/>
</dbReference>
<sequence length="94" mass="10411">MPPKGRGRTRRQILDESEAQNVGDDVEQHSIPIRRRARQVDEEVDLLASRADEMELVMAIFQRMNAMPRNPDYGNPGFTAGRGFNTAGGTPEGG</sequence>
<proteinExistence type="predicted"/>
<name>A0A2Z7D0Q3_9LAMI</name>
<protein>
    <submittedName>
        <fullName evidence="2">Pentatricopeptide repeat-containing protein chloroplastic</fullName>
    </submittedName>
</protein>
<keyword evidence="3" id="KW-1185">Reference proteome</keyword>
<evidence type="ECO:0000313" key="3">
    <source>
        <dbReference type="Proteomes" id="UP000250235"/>
    </source>
</evidence>
<evidence type="ECO:0000256" key="1">
    <source>
        <dbReference type="SAM" id="MobiDB-lite"/>
    </source>
</evidence>
<accession>A0A2Z7D0Q3</accession>
<organism evidence="2 3">
    <name type="scientific">Dorcoceras hygrometricum</name>
    <dbReference type="NCBI Taxonomy" id="472368"/>
    <lineage>
        <taxon>Eukaryota</taxon>
        <taxon>Viridiplantae</taxon>
        <taxon>Streptophyta</taxon>
        <taxon>Embryophyta</taxon>
        <taxon>Tracheophyta</taxon>
        <taxon>Spermatophyta</taxon>
        <taxon>Magnoliopsida</taxon>
        <taxon>eudicotyledons</taxon>
        <taxon>Gunneridae</taxon>
        <taxon>Pentapetalae</taxon>
        <taxon>asterids</taxon>
        <taxon>lamiids</taxon>
        <taxon>Lamiales</taxon>
        <taxon>Gesneriaceae</taxon>
        <taxon>Didymocarpoideae</taxon>
        <taxon>Trichosporeae</taxon>
        <taxon>Loxocarpinae</taxon>
        <taxon>Dorcoceras</taxon>
    </lineage>
</organism>
<dbReference type="AlphaFoldDB" id="A0A2Z7D0Q3"/>
<dbReference type="Proteomes" id="UP000250235">
    <property type="component" value="Unassembled WGS sequence"/>
</dbReference>
<gene>
    <name evidence="2" type="ORF">F511_38475</name>
</gene>
<reference evidence="2 3" key="1">
    <citation type="journal article" date="2015" name="Proc. Natl. Acad. Sci. U.S.A.">
        <title>The resurrection genome of Boea hygrometrica: A blueprint for survival of dehydration.</title>
        <authorList>
            <person name="Xiao L."/>
            <person name="Yang G."/>
            <person name="Zhang L."/>
            <person name="Yang X."/>
            <person name="Zhao S."/>
            <person name="Ji Z."/>
            <person name="Zhou Q."/>
            <person name="Hu M."/>
            <person name="Wang Y."/>
            <person name="Chen M."/>
            <person name="Xu Y."/>
            <person name="Jin H."/>
            <person name="Xiao X."/>
            <person name="Hu G."/>
            <person name="Bao F."/>
            <person name="Hu Y."/>
            <person name="Wan P."/>
            <person name="Li L."/>
            <person name="Deng X."/>
            <person name="Kuang T."/>
            <person name="Xiang C."/>
            <person name="Zhu J.K."/>
            <person name="Oliver M.J."/>
            <person name="He Y."/>
        </authorList>
    </citation>
    <scope>NUCLEOTIDE SEQUENCE [LARGE SCALE GENOMIC DNA]</scope>
    <source>
        <strain evidence="3">cv. XS01</strain>
    </source>
</reference>